<reference evidence="2 3" key="1">
    <citation type="journal article" date="2018" name="BMC Genomics">
        <title>Genomic comparison of Trypanosoma conorhini and Trypanosoma rangeli to Trypanosoma cruzi strains of high and low virulence.</title>
        <authorList>
            <person name="Bradwell K.R."/>
            <person name="Koparde V.N."/>
            <person name="Matveyev A.V."/>
            <person name="Serrano M.G."/>
            <person name="Alves J.M."/>
            <person name="Parikh H."/>
            <person name="Huang B."/>
            <person name="Lee V."/>
            <person name="Espinosa-Alvarez O."/>
            <person name="Ortiz P.A."/>
            <person name="Costa-Martins A.G."/>
            <person name="Teixeira M.M."/>
            <person name="Buck G.A."/>
        </authorList>
    </citation>
    <scope>NUCLEOTIDE SEQUENCE [LARGE SCALE GENOMIC DNA]</scope>
    <source>
        <strain evidence="2 3">025E</strain>
    </source>
</reference>
<accession>A0A3R7LFH2</accession>
<evidence type="ECO:0000256" key="1">
    <source>
        <dbReference type="SAM" id="SignalP"/>
    </source>
</evidence>
<evidence type="ECO:0000313" key="3">
    <source>
        <dbReference type="Proteomes" id="UP000284403"/>
    </source>
</evidence>
<feature type="signal peptide" evidence="1">
    <location>
        <begin position="1"/>
        <end position="21"/>
    </location>
</feature>
<keyword evidence="3" id="KW-1185">Reference proteome</keyword>
<name>A0A3R7LFH2_9TRYP</name>
<dbReference type="EMBL" id="MKKU01000008">
    <property type="protein sequence ID" value="RNF27365.1"/>
    <property type="molecule type" value="Genomic_DNA"/>
</dbReference>
<organism evidence="2 3">
    <name type="scientific">Trypanosoma conorhini</name>
    <dbReference type="NCBI Taxonomy" id="83891"/>
    <lineage>
        <taxon>Eukaryota</taxon>
        <taxon>Discoba</taxon>
        <taxon>Euglenozoa</taxon>
        <taxon>Kinetoplastea</taxon>
        <taxon>Metakinetoplastina</taxon>
        <taxon>Trypanosomatida</taxon>
        <taxon>Trypanosomatidae</taxon>
        <taxon>Trypanosoma</taxon>
    </lineage>
</organism>
<dbReference type="GeneID" id="40313974"/>
<evidence type="ECO:0000313" key="2">
    <source>
        <dbReference type="EMBL" id="RNF27365.1"/>
    </source>
</evidence>
<gene>
    <name evidence="2" type="ORF">Tco025E_00363</name>
</gene>
<comment type="caution">
    <text evidence="2">The sequence shown here is derived from an EMBL/GenBank/DDBJ whole genome shotgun (WGS) entry which is preliminary data.</text>
</comment>
<feature type="chain" id="PRO_5018542866" evidence="1">
    <location>
        <begin position="22"/>
        <end position="133"/>
    </location>
</feature>
<keyword evidence="1" id="KW-0732">Signal</keyword>
<dbReference type="AlphaFoldDB" id="A0A3R7LFH2"/>
<sequence>MCVLFGPYLLAVVAAFPHAQAAFAEAKQRALARRRRRQTERCPQPRPWEFAMVGDAVWGAGERHGGPAMGPFSPPALFPALVPPARLETADRDHNVAGGMPFVAAVRVFASDWVTLTIQRRRKAPLCAVELPS</sequence>
<protein>
    <submittedName>
        <fullName evidence="2">Uncharacterized protein</fullName>
    </submittedName>
</protein>
<dbReference type="RefSeq" id="XP_029232571.1">
    <property type="nucleotide sequence ID" value="XM_029367306.1"/>
</dbReference>
<proteinExistence type="predicted"/>
<dbReference type="Proteomes" id="UP000284403">
    <property type="component" value="Unassembled WGS sequence"/>
</dbReference>
<dbReference type="OrthoDB" id="10549006at2759"/>